<keyword evidence="2" id="KW-1185">Reference proteome</keyword>
<proteinExistence type="predicted"/>
<protein>
    <submittedName>
        <fullName evidence="1">Uncharacterized protein</fullName>
    </submittedName>
</protein>
<name>A0A917MEV7_9SPHI</name>
<reference evidence="1" key="1">
    <citation type="journal article" date="2014" name="Int. J. Syst. Evol. Microbiol.">
        <title>Complete genome sequence of Corynebacterium casei LMG S-19264T (=DSM 44701T), isolated from a smear-ripened cheese.</title>
        <authorList>
            <consortium name="US DOE Joint Genome Institute (JGI-PGF)"/>
            <person name="Walter F."/>
            <person name="Albersmeier A."/>
            <person name="Kalinowski J."/>
            <person name="Ruckert C."/>
        </authorList>
    </citation>
    <scope>NUCLEOTIDE SEQUENCE</scope>
    <source>
        <strain evidence="1">CGMCC 1.12195</strain>
    </source>
</reference>
<gene>
    <name evidence="1" type="ORF">GCM10007415_42290</name>
</gene>
<reference evidence="1" key="2">
    <citation type="submission" date="2020-09" db="EMBL/GenBank/DDBJ databases">
        <authorList>
            <person name="Sun Q."/>
            <person name="Zhou Y."/>
        </authorList>
    </citation>
    <scope>NUCLEOTIDE SEQUENCE</scope>
    <source>
        <strain evidence="1">CGMCC 1.12195</strain>
    </source>
</reference>
<accession>A0A917MEV7</accession>
<dbReference type="AlphaFoldDB" id="A0A917MEV7"/>
<sequence>MYILGYLIEDPSLTDYTRDTSIHGSTYYYKIYRNKETVFSDILVPLYTNTYLNILDIKFDETREGPEFLAYINKSIETVFSSLKTGDKFDELVFDDIYNTGLNIADSCFESNGECNYLLPVDTLSAIIRNQENSNIGLDQIFKTFTSFLGEPVAYTDSDQAKEEPVHRHKITIDSLVDTIRDEQVVMFNENHFAPQCRLLVNLMLDRLYEHGFRTLALEGLADDDDRVNSTGFPVMESGFYTRDPNMANLIRVAKMTGFRIIGYEDLKGSRNRQLAMAKNIIKKTRIKKGNDVKIAVLGGFGNIGEDIDDQDRGTMGFYFKERTKIDPLTINQTKFLPRTFDDDRIEIVESSDADDNFDIYIANFLNPRRIFLGADLAYTEVDIPFKGYENRKDLGFYVYKKEEYILDRGAIPISVSYMSNQIPLKLPDGEYTCILKNTSGEVIEKQDIVVNQ</sequence>
<dbReference type="EMBL" id="BMER01000006">
    <property type="protein sequence ID" value="GGH01704.1"/>
    <property type="molecule type" value="Genomic_DNA"/>
</dbReference>
<organism evidence="1 2">
    <name type="scientific">Parapedobacter pyrenivorans</name>
    <dbReference type="NCBI Taxonomy" id="1305674"/>
    <lineage>
        <taxon>Bacteria</taxon>
        <taxon>Pseudomonadati</taxon>
        <taxon>Bacteroidota</taxon>
        <taxon>Sphingobacteriia</taxon>
        <taxon>Sphingobacteriales</taxon>
        <taxon>Sphingobacteriaceae</taxon>
        <taxon>Parapedobacter</taxon>
    </lineage>
</organism>
<evidence type="ECO:0000313" key="2">
    <source>
        <dbReference type="Proteomes" id="UP000660862"/>
    </source>
</evidence>
<dbReference type="Proteomes" id="UP000660862">
    <property type="component" value="Unassembled WGS sequence"/>
</dbReference>
<evidence type="ECO:0000313" key="1">
    <source>
        <dbReference type="EMBL" id="GGH01704.1"/>
    </source>
</evidence>
<comment type="caution">
    <text evidence="1">The sequence shown here is derived from an EMBL/GenBank/DDBJ whole genome shotgun (WGS) entry which is preliminary data.</text>
</comment>